<name>A0A9X0SPL0_BACCE</name>
<organism evidence="1 2">
    <name type="scientific">Bacillus cereus</name>
    <dbReference type="NCBI Taxonomy" id="1396"/>
    <lineage>
        <taxon>Bacteria</taxon>
        <taxon>Bacillati</taxon>
        <taxon>Bacillota</taxon>
        <taxon>Bacilli</taxon>
        <taxon>Bacillales</taxon>
        <taxon>Bacillaceae</taxon>
        <taxon>Bacillus</taxon>
        <taxon>Bacillus cereus group</taxon>
    </lineage>
</organism>
<evidence type="ECO:0000313" key="1">
    <source>
        <dbReference type="EMBL" id="KXY51317.1"/>
    </source>
</evidence>
<comment type="caution">
    <text evidence="1">The sequence shown here is derived from an EMBL/GenBank/DDBJ whole genome shotgun (WGS) entry which is preliminary data.</text>
</comment>
<dbReference type="AlphaFoldDB" id="A0A9X0SPL0"/>
<protein>
    <submittedName>
        <fullName evidence="1">Uncharacterized protein</fullName>
    </submittedName>
</protein>
<proteinExistence type="predicted"/>
<dbReference type="EMBL" id="LOMO01000001">
    <property type="protein sequence ID" value="KXY51317.1"/>
    <property type="molecule type" value="Genomic_DNA"/>
</dbReference>
<gene>
    <name evidence="1" type="ORF">AT268_33085</name>
</gene>
<evidence type="ECO:0000313" key="2">
    <source>
        <dbReference type="Proteomes" id="UP000075476"/>
    </source>
</evidence>
<sequence>MDLKRGDNNVHETNIKKVHCIKCKNEFSGDFSTIGMAQKRHKFCEECIDAIYQSNKKQSKTTERQR</sequence>
<dbReference type="Proteomes" id="UP000075476">
    <property type="component" value="Unassembled WGS sequence"/>
</dbReference>
<reference evidence="1 2" key="1">
    <citation type="submission" date="2015-12" db="EMBL/GenBank/DDBJ databases">
        <title>Bacillus cereus Group isolate.</title>
        <authorList>
            <person name="Kovac J."/>
        </authorList>
    </citation>
    <scope>NUCLEOTIDE SEQUENCE [LARGE SCALE GENOMIC DNA]</scope>
    <source>
        <strain evidence="1 2">FSL K6-0073</strain>
    </source>
</reference>
<accession>A0A9X0SPL0</accession>